<dbReference type="RefSeq" id="WP_154663332.1">
    <property type="nucleotide sequence ID" value="NZ_JACHBK010000006.1"/>
</dbReference>
<keyword evidence="2" id="KW-1185">Reference proteome</keyword>
<evidence type="ECO:0000313" key="2">
    <source>
        <dbReference type="Proteomes" id="UP000585507"/>
    </source>
</evidence>
<gene>
    <name evidence="1" type="ORF">GGD55_003086</name>
</gene>
<reference evidence="1 2" key="1">
    <citation type="submission" date="2020-08" db="EMBL/GenBank/DDBJ databases">
        <title>Genomic Encyclopedia of Type Strains, Phase IV (KMG-V): Genome sequencing to study the core and pangenomes of soil and plant-associated prokaryotes.</title>
        <authorList>
            <person name="Whitman W."/>
        </authorList>
    </citation>
    <scope>NUCLEOTIDE SEQUENCE [LARGE SCALE GENOMIC DNA]</scope>
    <source>
        <strain evidence="1 2">SEMIA 4084</strain>
    </source>
</reference>
<sequence length="60" mass="6772">MASIEIRRSRETIAYGSRRFGYSNMSAVAAAKNKDPSKITAPMVMLCIKFMRLVRFPSQS</sequence>
<dbReference type="Proteomes" id="UP000585507">
    <property type="component" value="Unassembled WGS sequence"/>
</dbReference>
<name>A0A7W8UCV5_9HYPH</name>
<dbReference type="AlphaFoldDB" id="A0A7W8UCV5"/>
<dbReference type="EMBL" id="JACHBK010000006">
    <property type="protein sequence ID" value="MBB5536379.1"/>
    <property type="molecule type" value="Genomic_DNA"/>
</dbReference>
<organism evidence="1 2">
    <name type="scientific">Rhizobium giardinii</name>
    <dbReference type="NCBI Taxonomy" id="56731"/>
    <lineage>
        <taxon>Bacteria</taxon>
        <taxon>Pseudomonadati</taxon>
        <taxon>Pseudomonadota</taxon>
        <taxon>Alphaproteobacteria</taxon>
        <taxon>Hyphomicrobiales</taxon>
        <taxon>Rhizobiaceae</taxon>
        <taxon>Rhizobium/Agrobacterium group</taxon>
        <taxon>Rhizobium</taxon>
    </lineage>
</organism>
<comment type="caution">
    <text evidence="1">The sequence shown here is derived from an EMBL/GenBank/DDBJ whole genome shotgun (WGS) entry which is preliminary data.</text>
</comment>
<proteinExistence type="predicted"/>
<evidence type="ECO:0000313" key="1">
    <source>
        <dbReference type="EMBL" id="MBB5536379.1"/>
    </source>
</evidence>
<protein>
    <submittedName>
        <fullName evidence="1">Uncharacterized protein</fullName>
    </submittedName>
</protein>
<accession>A0A7W8UCV5</accession>